<reference evidence="1 2" key="1">
    <citation type="submission" date="2021-01" db="EMBL/GenBank/DDBJ databases">
        <title>Whole genome shotgun sequence of Planotetraspora kaengkrachanensis NBRC 104272.</title>
        <authorList>
            <person name="Komaki H."/>
            <person name="Tamura T."/>
        </authorList>
    </citation>
    <scope>NUCLEOTIDE SEQUENCE [LARGE SCALE GENOMIC DNA]</scope>
    <source>
        <strain evidence="1 2">NBRC 104272</strain>
    </source>
</reference>
<dbReference type="NCBIfam" id="TIGR01509">
    <property type="entry name" value="HAD-SF-IA-v3"/>
    <property type="match status" value="1"/>
</dbReference>
<organism evidence="1 2">
    <name type="scientific">Planotetraspora kaengkrachanensis</name>
    <dbReference type="NCBI Taxonomy" id="575193"/>
    <lineage>
        <taxon>Bacteria</taxon>
        <taxon>Bacillati</taxon>
        <taxon>Actinomycetota</taxon>
        <taxon>Actinomycetes</taxon>
        <taxon>Streptosporangiales</taxon>
        <taxon>Streptosporangiaceae</taxon>
        <taxon>Planotetraspora</taxon>
    </lineage>
</organism>
<dbReference type="Proteomes" id="UP000630097">
    <property type="component" value="Unassembled WGS sequence"/>
</dbReference>
<dbReference type="AlphaFoldDB" id="A0A8J3PY45"/>
<dbReference type="InterPro" id="IPR006439">
    <property type="entry name" value="HAD-SF_hydro_IA"/>
</dbReference>
<dbReference type="Gene3D" id="3.40.50.1000">
    <property type="entry name" value="HAD superfamily/HAD-like"/>
    <property type="match status" value="1"/>
</dbReference>
<comment type="caution">
    <text evidence="1">The sequence shown here is derived from an EMBL/GenBank/DDBJ whole genome shotgun (WGS) entry which is preliminary data.</text>
</comment>
<evidence type="ECO:0000313" key="2">
    <source>
        <dbReference type="Proteomes" id="UP000630097"/>
    </source>
</evidence>
<gene>
    <name evidence="1" type="ORF">Pka01_63470</name>
</gene>
<keyword evidence="2" id="KW-1185">Reference proteome</keyword>
<evidence type="ECO:0000313" key="1">
    <source>
        <dbReference type="EMBL" id="GIG83220.1"/>
    </source>
</evidence>
<dbReference type="Pfam" id="PF00702">
    <property type="entry name" value="Hydrolase"/>
    <property type="match status" value="1"/>
</dbReference>
<name>A0A8J3PY45_9ACTN</name>
<dbReference type="SUPFAM" id="SSF56784">
    <property type="entry name" value="HAD-like"/>
    <property type="match status" value="1"/>
</dbReference>
<dbReference type="PRINTS" id="PR00413">
    <property type="entry name" value="HADHALOGNASE"/>
</dbReference>
<dbReference type="PANTHER" id="PTHR43611">
    <property type="entry name" value="ALPHA-D-GLUCOSE 1-PHOSPHATE PHOSPHATASE"/>
    <property type="match status" value="1"/>
</dbReference>
<dbReference type="CDD" id="cd02603">
    <property type="entry name" value="HAD_sEH-N_like"/>
    <property type="match status" value="1"/>
</dbReference>
<dbReference type="RefSeq" id="WP_203886545.1">
    <property type="nucleotide sequence ID" value="NZ_BAABHH010000026.1"/>
</dbReference>
<proteinExistence type="predicted"/>
<dbReference type="InterPro" id="IPR023214">
    <property type="entry name" value="HAD_sf"/>
</dbReference>
<dbReference type="SFLD" id="SFLDG01129">
    <property type="entry name" value="C1.5:_HAD__Beta-PGM__Phosphata"/>
    <property type="match status" value="1"/>
</dbReference>
<dbReference type="EMBL" id="BONV01000037">
    <property type="protein sequence ID" value="GIG83220.1"/>
    <property type="molecule type" value="Genomic_DNA"/>
</dbReference>
<accession>A0A8J3PY45</accession>
<dbReference type="PANTHER" id="PTHR43611:SF3">
    <property type="entry name" value="FLAVIN MONONUCLEOTIDE HYDROLASE 1, CHLOROPLATIC"/>
    <property type="match status" value="1"/>
</dbReference>
<dbReference type="InterPro" id="IPR036412">
    <property type="entry name" value="HAD-like_sf"/>
</dbReference>
<dbReference type="SFLD" id="SFLDS00003">
    <property type="entry name" value="Haloacid_Dehalogenase"/>
    <property type="match status" value="1"/>
</dbReference>
<protein>
    <submittedName>
        <fullName evidence="1">Haloacid dehalogenase</fullName>
    </submittedName>
</protein>
<sequence>MRHVLFDYGNVICLPQSDADAARLAQGVPGFEERYWELRLEYDRGTLDDTAYWSAVYGRPIAGAELDQALALDVASWSHPNEETLAIVDELAAQGVPMALLSNAPASIADGVDLLPFMAPIRPRFFSGRMGLVKPDLEIYLRTADSMGVAPGDMVFVDDRLENIEGAERAGMTGVHFRDAATLRDDLKLVL</sequence>